<dbReference type="Proteomes" id="UP000002287">
    <property type="component" value="Chromosome 3"/>
</dbReference>
<name>A4JQ75_BURVG</name>
<dbReference type="AlphaFoldDB" id="A4JQ75"/>
<proteinExistence type="predicted"/>
<reference evidence="2" key="1">
    <citation type="submission" date="2007-03" db="EMBL/GenBank/DDBJ databases">
        <title>Complete sequence of chromosome 3 of Burkholderia vietnamiensis G4.</title>
        <authorList>
            <consortium name="US DOE Joint Genome Institute"/>
            <person name="Copeland A."/>
            <person name="Lucas S."/>
            <person name="Lapidus A."/>
            <person name="Barry K."/>
            <person name="Detter J.C."/>
            <person name="Glavina del Rio T."/>
            <person name="Hammon N."/>
            <person name="Israni S."/>
            <person name="Dalin E."/>
            <person name="Tice H."/>
            <person name="Pitluck S."/>
            <person name="Chain P."/>
            <person name="Malfatti S."/>
            <person name="Shin M."/>
            <person name="Vergez L."/>
            <person name="Schmutz J."/>
            <person name="Larimer F."/>
            <person name="Land M."/>
            <person name="Hauser L."/>
            <person name="Kyrpides N."/>
            <person name="Tiedje J."/>
            <person name="Richardson P."/>
        </authorList>
    </citation>
    <scope>NUCLEOTIDE SEQUENCE [LARGE SCALE GENOMIC DNA]</scope>
    <source>
        <strain evidence="2">G4 / LMG 22486</strain>
    </source>
</reference>
<evidence type="ECO:0000313" key="1">
    <source>
        <dbReference type="EMBL" id="ABO58428.1"/>
    </source>
</evidence>
<organism evidence="1 2">
    <name type="scientific">Burkholderia vietnamiensis (strain G4 / LMG 22486)</name>
    <name type="common">Burkholderia cepacia (strain R1808)</name>
    <dbReference type="NCBI Taxonomy" id="269482"/>
    <lineage>
        <taxon>Bacteria</taxon>
        <taxon>Pseudomonadati</taxon>
        <taxon>Pseudomonadota</taxon>
        <taxon>Betaproteobacteria</taxon>
        <taxon>Burkholderiales</taxon>
        <taxon>Burkholderiaceae</taxon>
        <taxon>Burkholderia</taxon>
        <taxon>Burkholderia cepacia complex</taxon>
    </lineage>
</organism>
<protein>
    <submittedName>
        <fullName evidence="1">Uncharacterized protein</fullName>
    </submittedName>
</protein>
<sequence length="103" mass="12041">MHCFIKIITLFCHAKSAPYPYTFRRNASQNQLPMRQIKRIRHGSCPVQRYPFMGNRPAESYPRTQIVVPCSTGPLRPIKRYLCRTPWKATYQDRPPPCFSKAA</sequence>
<dbReference type="EMBL" id="CP000616">
    <property type="protein sequence ID" value="ABO58428.1"/>
    <property type="molecule type" value="Genomic_DNA"/>
</dbReference>
<accession>A4JQ75</accession>
<dbReference type="HOGENOM" id="CLU_2258506_0_0_4"/>
<gene>
    <name evidence="1" type="ordered locus">Bcep1808_5484</name>
</gene>
<evidence type="ECO:0000313" key="2">
    <source>
        <dbReference type="Proteomes" id="UP000002287"/>
    </source>
</evidence>
<dbReference type="KEGG" id="bvi:Bcep1808_5484"/>